<dbReference type="RefSeq" id="WP_106289527.1">
    <property type="nucleotide sequence ID" value="NZ_CAWNTC010000105.1"/>
</dbReference>
<dbReference type="OrthoDB" id="515414at2"/>
<proteinExistence type="predicted"/>
<protein>
    <submittedName>
        <fullName evidence="1">Uncharacterized protein</fullName>
    </submittedName>
</protein>
<evidence type="ECO:0000313" key="2">
    <source>
        <dbReference type="Proteomes" id="UP000238762"/>
    </source>
</evidence>
<reference evidence="1 2" key="1">
    <citation type="submission" date="2018-02" db="EMBL/GenBank/DDBJ databases">
        <authorList>
            <person name="Cohen D.B."/>
            <person name="Kent A.D."/>
        </authorList>
    </citation>
    <scope>NUCLEOTIDE SEQUENCE [LARGE SCALE GENOMIC DNA]</scope>
    <source>
        <strain evidence="1 2">CCAP 1448/3</strain>
    </source>
</reference>
<sequence length="89" mass="9785">MNYPIPASPQEIVALRKKPVTEELVAIAIAGVVHMAQTNGQSLDELTAEVLAEDPLLNSAQRLWLCDLVSQGWQSLFEIPQPEAQLVHL</sequence>
<name>A0A2T1C166_9CYAN</name>
<dbReference type="AlphaFoldDB" id="A0A2T1C166"/>
<accession>A0A2T1C166</accession>
<keyword evidence="2" id="KW-1185">Reference proteome</keyword>
<comment type="caution">
    <text evidence="1">The sequence shown here is derived from an EMBL/GenBank/DDBJ whole genome shotgun (WGS) entry which is preliminary data.</text>
</comment>
<reference evidence="1 2" key="2">
    <citation type="submission" date="2018-03" db="EMBL/GenBank/DDBJ databases">
        <title>The ancient ancestry and fast evolution of plastids.</title>
        <authorList>
            <person name="Moore K.R."/>
            <person name="Magnabosco C."/>
            <person name="Momper L."/>
            <person name="Gold D.A."/>
            <person name="Bosak T."/>
            <person name="Fournier G.P."/>
        </authorList>
    </citation>
    <scope>NUCLEOTIDE SEQUENCE [LARGE SCALE GENOMIC DNA]</scope>
    <source>
        <strain evidence="1 2">CCAP 1448/3</strain>
    </source>
</reference>
<dbReference type="EMBL" id="PVWJ01000077">
    <property type="protein sequence ID" value="PSB02010.1"/>
    <property type="molecule type" value="Genomic_DNA"/>
</dbReference>
<dbReference type="Proteomes" id="UP000238762">
    <property type="component" value="Unassembled WGS sequence"/>
</dbReference>
<gene>
    <name evidence="1" type="ORF">C7B64_15295</name>
</gene>
<evidence type="ECO:0000313" key="1">
    <source>
        <dbReference type="EMBL" id="PSB02010.1"/>
    </source>
</evidence>
<organism evidence="1 2">
    <name type="scientific">Merismopedia glauca CCAP 1448/3</name>
    <dbReference type="NCBI Taxonomy" id="1296344"/>
    <lineage>
        <taxon>Bacteria</taxon>
        <taxon>Bacillati</taxon>
        <taxon>Cyanobacteriota</taxon>
        <taxon>Cyanophyceae</taxon>
        <taxon>Synechococcales</taxon>
        <taxon>Merismopediaceae</taxon>
        <taxon>Merismopedia</taxon>
    </lineage>
</organism>